<accession>A0ABX0JJX8</accession>
<comment type="caution">
    <text evidence="1">The sequence shown here is derived from an EMBL/GenBank/DDBJ whole genome shotgun (WGS) entry which is preliminary data.</text>
</comment>
<name>A0ABX0JJX8_9PROT</name>
<dbReference type="Proteomes" id="UP000635278">
    <property type="component" value="Unassembled WGS sequence"/>
</dbReference>
<dbReference type="EMBL" id="WOTB01000004">
    <property type="protein sequence ID" value="NHN83866.1"/>
    <property type="molecule type" value="Genomic_DNA"/>
</dbReference>
<sequence length="99" mass="11080">MLPIERAGRRIRALVRDRVAEEANADITQPERALVWNRIGAITRRMMSERDQAATLPARKLSDLKHKARLVLDHLDEGAGDDPMPIGLCRSVLAMKGAR</sequence>
<organism evidence="1 2">
    <name type="scientific">Acetobacter musti</name>
    <dbReference type="NCBI Taxonomy" id="864732"/>
    <lineage>
        <taxon>Bacteria</taxon>
        <taxon>Pseudomonadati</taxon>
        <taxon>Pseudomonadota</taxon>
        <taxon>Alphaproteobacteria</taxon>
        <taxon>Acetobacterales</taxon>
        <taxon>Acetobacteraceae</taxon>
        <taxon>Acetobacter</taxon>
    </lineage>
</organism>
<keyword evidence="2" id="KW-1185">Reference proteome</keyword>
<evidence type="ECO:0000313" key="1">
    <source>
        <dbReference type="EMBL" id="NHN83866.1"/>
    </source>
</evidence>
<protein>
    <submittedName>
        <fullName evidence="1">Uncharacterized protein</fullName>
    </submittedName>
</protein>
<gene>
    <name evidence="1" type="ORF">GOB93_04310</name>
</gene>
<proteinExistence type="predicted"/>
<reference evidence="1 2" key="1">
    <citation type="journal article" date="2020" name="Int. J. Syst. Evol. Microbiol.">
        <title>Novel acetic acid bacteria from cider fermentations: Acetobacter conturbans sp. nov. and Acetobacter fallax sp. nov.</title>
        <authorList>
            <person name="Sombolestani A.S."/>
            <person name="Cleenwerck I."/>
            <person name="Cnockaert M."/>
            <person name="Borremans W."/>
            <person name="Wieme A.D."/>
            <person name="De Vuyst L."/>
            <person name="Vandamme P."/>
        </authorList>
    </citation>
    <scope>NUCLEOTIDE SEQUENCE [LARGE SCALE GENOMIC DNA]</scope>
    <source>
        <strain evidence="1 2">LMG 30640</strain>
    </source>
</reference>
<evidence type="ECO:0000313" key="2">
    <source>
        <dbReference type="Proteomes" id="UP000635278"/>
    </source>
</evidence>